<organism evidence="6 7">
    <name type="scientific">Hydrogenobacter hydrogenophilus</name>
    <dbReference type="NCBI Taxonomy" id="35835"/>
    <lineage>
        <taxon>Bacteria</taxon>
        <taxon>Pseudomonadati</taxon>
        <taxon>Aquificota</taxon>
        <taxon>Aquificia</taxon>
        <taxon>Aquificales</taxon>
        <taxon>Aquificaceae</taxon>
        <taxon>Hydrogenobacter</taxon>
    </lineage>
</organism>
<evidence type="ECO:0000256" key="1">
    <source>
        <dbReference type="ARBA" id="ARBA00011900"/>
    </source>
</evidence>
<feature type="non-terminal residue" evidence="6">
    <location>
        <position position="1"/>
    </location>
</feature>
<sequence>YELYDLFVFFVSHSNIISPLWGAFLLFFKQSQSWENTRKLILEENQLLTLVDITEAFQRVKLEQVIVICRKLKNHSLNYIFKTGDYWRDKIQINSQISSDLARKLGILPIYIDNQKLTIYQKLISGSEPLGIITKTFRGLQYQSRLAQEGYEVLRGDNIKKYRTIKPLDKVALSSEGLNNQKVQKLMKPKIVSQNIIAHVKNPYDRIIVMATYDKDGLLTLDTVMNTYILSKDYSYEYILGILNSRLAEWFYYWFIYNRAVRTMHFDEYYMGRLPIKKITPQNQHIVQQIENLVDQILNLTQSEDYETNPTKQAQVQELEKQIDKLVYELYGLTPEEIAIIEGNA</sequence>
<dbReference type="Pfam" id="PF12950">
    <property type="entry name" value="TaqI_C"/>
    <property type="match status" value="1"/>
</dbReference>
<evidence type="ECO:0000256" key="4">
    <source>
        <dbReference type="ARBA" id="ARBA00047942"/>
    </source>
</evidence>
<keyword evidence="2" id="KW-0489">Methyltransferase</keyword>
<evidence type="ECO:0000256" key="3">
    <source>
        <dbReference type="ARBA" id="ARBA00022679"/>
    </source>
</evidence>
<keyword evidence="3" id="KW-0808">Transferase</keyword>
<dbReference type="PANTHER" id="PTHR33841:SF1">
    <property type="entry name" value="DNA METHYLTRANSFERASE A"/>
    <property type="match status" value="1"/>
</dbReference>
<dbReference type="RefSeq" id="WP_274536692.1">
    <property type="nucleotide sequence ID" value="NZ_OBEN01000003.1"/>
</dbReference>
<evidence type="ECO:0000313" key="7">
    <source>
        <dbReference type="Proteomes" id="UP000218627"/>
    </source>
</evidence>
<dbReference type="EMBL" id="OBEN01000003">
    <property type="protein sequence ID" value="SNZ13516.1"/>
    <property type="molecule type" value="Genomic_DNA"/>
</dbReference>
<dbReference type="InterPro" id="IPR025931">
    <property type="entry name" value="TaqI_C"/>
</dbReference>
<protein>
    <recommendedName>
        <fullName evidence="1">site-specific DNA-methyltransferase (adenine-specific)</fullName>
        <ecNumber evidence="1">2.1.1.72</ecNumber>
    </recommendedName>
</protein>
<reference evidence="7" key="1">
    <citation type="submission" date="2017-09" db="EMBL/GenBank/DDBJ databases">
        <authorList>
            <person name="Varghese N."/>
            <person name="Submissions S."/>
        </authorList>
    </citation>
    <scope>NUCLEOTIDE SEQUENCE [LARGE SCALE GENOMIC DNA]</scope>
    <source>
        <strain evidence="7">DSM 2913</strain>
    </source>
</reference>
<keyword evidence="7" id="KW-1185">Reference proteome</keyword>
<dbReference type="PANTHER" id="PTHR33841">
    <property type="entry name" value="DNA METHYLTRANSFERASE YEEA-RELATED"/>
    <property type="match status" value="1"/>
</dbReference>
<feature type="domain" description="TaqI-like C-terminal specificity" evidence="5">
    <location>
        <begin position="152"/>
        <end position="276"/>
    </location>
</feature>
<dbReference type="Proteomes" id="UP000218627">
    <property type="component" value="Unassembled WGS sequence"/>
</dbReference>
<evidence type="ECO:0000313" key="6">
    <source>
        <dbReference type="EMBL" id="SNZ13516.1"/>
    </source>
</evidence>
<dbReference type="GO" id="GO:0032259">
    <property type="term" value="P:methylation"/>
    <property type="evidence" value="ECO:0007669"/>
    <property type="project" value="UniProtKB-KW"/>
</dbReference>
<dbReference type="AlphaFoldDB" id="A0A285P039"/>
<name>A0A285P039_9AQUI</name>
<evidence type="ECO:0000259" key="5">
    <source>
        <dbReference type="Pfam" id="PF12950"/>
    </source>
</evidence>
<gene>
    <name evidence="6" type="ORF">SAMN06265353_0764</name>
</gene>
<dbReference type="EC" id="2.1.1.72" evidence="1"/>
<comment type="catalytic activity">
    <reaction evidence="4">
        <text>a 2'-deoxyadenosine in DNA + S-adenosyl-L-methionine = an N(6)-methyl-2'-deoxyadenosine in DNA + S-adenosyl-L-homocysteine + H(+)</text>
        <dbReference type="Rhea" id="RHEA:15197"/>
        <dbReference type="Rhea" id="RHEA-COMP:12418"/>
        <dbReference type="Rhea" id="RHEA-COMP:12419"/>
        <dbReference type="ChEBI" id="CHEBI:15378"/>
        <dbReference type="ChEBI" id="CHEBI:57856"/>
        <dbReference type="ChEBI" id="CHEBI:59789"/>
        <dbReference type="ChEBI" id="CHEBI:90615"/>
        <dbReference type="ChEBI" id="CHEBI:90616"/>
        <dbReference type="EC" id="2.1.1.72"/>
    </reaction>
</comment>
<accession>A0A285P039</accession>
<dbReference type="GO" id="GO:0009007">
    <property type="term" value="F:site-specific DNA-methyltransferase (adenine-specific) activity"/>
    <property type="evidence" value="ECO:0007669"/>
    <property type="project" value="UniProtKB-EC"/>
</dbReference>
<proteinExistence type="predicted"/>
<evidence type="ECO:0000256" key="2">
    <source>
        <dbReference type="ARBA" id="ARBA00022603"/>
    </source>
</evidence>
<dbReference type="InterPro" id="IPR050953">
    <property type="entry name" value="N4_N6_ade-DNA_methylase"/>
</dbReference>